<dbReference type="GO" id="GO:0003841">
    <property type="term" value="F:1-acylglycerol-3-phosphate O-acyltransferase activity"/>
    <property type="evidence" value="ECO:0007669"/>
    <property type="project" value="TreeGrafter"/>
</dbReference>
<gene>
    <name evidence="4" type="ORF">UFOPK1726_00738</name>
</gene>
<dbReference type="InterPro" id="IPR002123">
    <property type="entry name" value="Plipid/glycerol_acylTrfase"/>
</dbReference>
<proteinExistence type="predicted"/>
<feature type="domain" description="Phospholipid/glycerol acyltransferase" evidence="3">
    <location>
        <begin position="1"/>
        <end position="112"/>
    </location>
</feature>
<dbReference type="EMBL" id="CAEZTT010000080">
    <property type="protein sequence ID" value="CAB4578585.1"/>
    <property type="molecule type" value="Genomic_DNA"/>
</dbReference>
<accession>A0A6J6ET46</accession>
<sequence length="194" mass="21527">MSFIDSIVVPLATSRRVTFLAKAEYFEGKGLKGFLTRNFFRSAGQIPVERGTARASNALTAAAKVLQNGGLIALYPEGTRSPSGKLYKGRTGVARLALENKVPVIPIGLHGTREIQPPERNIPKLGRVGIKIGKPLDFSHLYDQRGERDTLRAVTDEIMKNIRELSDQQYVDMYAEEARRLMAIEKRAKNKADS</sequence>
<keyword evidence="1" id="KW-0808">Transferase</keyword>
<dbReference type="AlphaFoldDB" id="A0A6J6ET46"/>
<dbReference type="GO" id="GO:0006654">
    <property type="term" value="P:phosphatidic acid biosynthetic process"/>
    <property type="evidence" value="ECO:0007669"/>
    <property type="project" value="TreeGrafter"/>
</dbReference>
<dbReference type="GO" id="GO:0005886">
    <property type="term" value="C:plasma membrane"/>
    <property type="evidence" value="ECO:0007669"/>
    <property type="project" value="TreeGrafter"/>
</dbReference>
<dbReference type="SMART" id="SM00563">
    <property type="entry name" value="PlsC"/>
    <property type="match status" value="1"/>
</dbReference>
<name>A0A6J6ET46_9ZZZZ</name>
<dbReference type="SUPFAM" id="SSF69593">
    <property type="entry name" value="Glycerol-3-phosphate (1)-acyltransferase"/>
    <property type="match status" value="1"/>
</dbReference>
<dbReference type="CDD" id="cd07989">
    <property type="entry name" value="LPLAT_AGPAT-like"/>
    <property type="match status" value="1"/>
</dbReference>
<dbReference type="PANTHER" id="PTHR10434">
    <property type="entry name" value="1-ACYL-SN-GLYCEROL-3-PHOSPHATE ACYLTRANSFERASE"/>
    <property type="match status" value="1"/>
</dbReference>
<dbReference type="PANTHER" id="PTHR10434:SF11">
    <property type="entry name" value="1-ACYL-SN-GLYCEROL-3-PHOSPHATE ACYLTRANSFERASE"/>
    <property type="match status" value="1"/>
</dbReference>
<protein>
    <submittedName>
        <fullName evidence="4">Unannotated protein</fullName>
    </submittedName>
</protein>
<reference evidence="4" key="1">
    <citation type="submission" date="2020-05" db="EMBL/GenBank/DDBJ databases">
        <authorList>
            <person name="Chiriac C."/>
            <person name="Salcher M."/>
            <person name="Ghai R."/>
            <person name="Kavagutti S V."/>
        </authorList>
    </citation>
    <scope>NUCLEOTIDE SEQUENCE</scope>
</reference>
<evidence type="ECO:0000259" key="3">
    <source>
        <dbReference type="SMART" id="SM00563"/>
    </source>
</evidence>
<dbReference type="Pfam" id="PF01553">
    <property type="entry name" value="Acyltransferase"/>
    <property type="match status" value="1"/>
</dbReference>
<keyword evidence="2" id="KW-0012">Acyltransferase</keyword>
<evidence type="ECO:0000256" key="1">
    <source>
        <dbReference type="ARBA" id="ARBA00022679"/>
    </source>
</evidence>
<evidence type="ECO:0000256" key="2">
    <source>
        <dbReference type="ARBA" id="ARBA00023315"/>
    </source>
</evidence>
<organism evidence="4">
    <name type="scientific">freshwater metagenome</name>
    <dbReference type="NCBI Taxonomy" id="449393"/>
    <lineage>
        <taxon>unclassified sequences</taxon>
        <taxon>metagenomes</taxon>
        <taxon>ecological metagenomes</taxon>
    </lineage>
</organism>
<evidence type="ECO:0000313" key="4">
    <source>
        <dbReference type="EMBL" id="CAB4578585.1"/>
    </source>
</evidence>